<accession>A0A834IR30</accession>
<feature type="transmembrane region" description="Helical" evidence="1">
    <location>
        <begin position="81"/>
        <end position="103"/>
    </location>
</feature>
<feature type="transmembrane region" description="Helical" evidence="1">
    <location>
        <begin position="12"/>
        <end position="29"/>
    </location>
</feature>
<keyword evidence="3" id="KW-1185">Reference proteome</keyword>
<protein>
    <recommendedName>
        <fullName evidence="4">G-protein coupled receptors family 1 profile domain-containing protein</fullName>
    </recommendedName>
</protein>
<comment type="caution">
    <text evidence="2">The sequence shown here is derived from an EMBL/GenBank/DDBJ whole genome shotgun (WGS) entry which is preliminary data.</text>
</comment>
<feature type="transmembrane region" description="Helical" evidence="1">
    <location>
        <begin position="41"/>
        <end position="61"/>
    </location>
</feature>
<feature type="transmembrane region" description="Helical" evidence="1">
    <location>
        <begin position="176"/>
        <end position="201"/>
    </location>
</feature>
<dbReference type="OrthoDB" id="6369020at2759"/>
<keyword evidence="1" id="KW-0812">Transmembrane</keyword>
<dbReference type="Proteomes" id="UP000625711">
    <property type="component" value="Unassembled WGS sequence"/>
</dbReference>
<evidence type="ECO:0000313" key="3">
    <source>
        <dbReference type="Proteomes" id="UP000625711"/>
    </source>
</evidence>
<evidence type="ECO:0000256" key="1">
    <source>
        <dbReference type="SAM" id="Phobius"/>
    </source>
</evidence>
<sequence>MLKYTAEQLASVISLPIIVILLCWTVVIFHKNRKKWGPYDIPIVSVLILSIIRNITILTYTLSIMCNYTDFNTDYCSIITWIFNSIHTFQASSLTSIAVIGLFSTKLHRKSQNLRTFLTSTHIIYHLFCLTTLCACVGVAAILAQKDGGMSNIFSDNFETSPCAFLPFELDIKFNVFIIVLHIFLAFVSFICFVIICFNYYKIKKDGFDYIKKSNSDLSEMSNNFHGVNSNVNDNRGFYDTYTINRNENNNYCNNKDTWVGGPFGNSEVLSNNSTTVSSTNSRRPCIMKQQQDEEDEVEVKRTGLETMHPVLIVCYLFYHLPLIVSVFLS</sequence>
<gene>
    <name evidence="2" type="ORF">GWI33_000386</name>
</gene>
<dbReference type="EMBL" id="JAACXV010000104">
    <property type="protein sequence ID" value="KAF7283488.1"/>
    <property type="molecule type" value="Genomic_DNA"/>
</dbReference>
<proteinExistence type="predicted"/>
<evidence type="ECO:0008006" key="4">
    <source>
        <dbReference type="Google" id="ProtNLM"/>
    </source>
</evidence>
<name>A0A834IR30_RHYFE</name>
<evidence type="ECO:0000313" key="2">
    <source>
        <dbReference type="EMBL" id="KAF7283488.1"/>
    </source>
</evidence>
<organism evidence="2 3">
    <name type="scientific">Rhynchophorus ferrugineus</name>
    <name type="common">Red palm weevil</name>
    <name type="synonym">Curculio ferrugineus</name>
    <dbReference type="NCBI Taxonomy" id="354439"/>
    <lineage>
        <taxon>Eukaryota</taxon>
        <taxon>Metazoa</taxon>
        <taxon>Ecdysozoa</taxon>
        <taxon>Arthropoda</taxon>
        <taxon>Hexapoda</taxon>
        <taxon>Insecta</taxon>
        <taxon>Pterygota</taxon>
        <taxon>Neoptera</taxon>
        <taxon>Endopterygota</taxon>
        <taxon>Coleoptera</taxon>
        <taxon>Polyphaga</taxon>
        <taxon>Cucujiformia</taxon>
        <taxon>Curculionidae</taxon>
        <taxon>Dryophthorinae</taxon>
        <taxon>Rhynchophorus</taxon>
    </lineage>
</organism>
<feature type="transmembrane region" description="Helical" evidence="1">
    <location>
        <begin position="123"/>
        <end position="144"/>
    </location>
</feature>
<keyword evidence="1" id="KW-0472">Membrane</keyword>
<feature type="transmembrane region" description="Helical" evidence="1">
    <location>
        <begin position="311"/>
        <end position="329"/>
    </location>
</feature>
<dbReference type="AlphaFoldDB" id="A0A834IR30"/>
<reference evidence="2" key="1">
    <citation type="submission" date="2020-08" db="EMBL/GenBank/DDBJ databases">
        <title>Genome sequencing and assembly of the red palm weevil Rhynchophorus ferrugineus.</title>
        <authorList>
            <person name="Dias G.B."/>
            <person name="Bergman C.M."/>
            <person name="Manee M."/>
        </authorList>
    </citation>
    <scope>NUCLEOTIDE SEQUENCE</scope>
    <source>
        <strain evidence="2">AA-2017</strain>
        <tissue evidence="2">Whole larva</tissue>
    </source>
</reference>
<keyword evidence="1" id="KW-1133">Transmembrane helix</keyword>